<name>A0A520KSE6_METT2</name>
<feature type="binding site" evidence="11">
    <location>
        <position position="12"/>
    </location>
    <ligand>
        <name>Mg(2+)</name>
        <dbReference type="ChEBI" id="CHEBI:18420"/>
    </ligand>
</feature>
<accession>A0A520KSE6</accession>
<dbReference type="EC" id="3.1.21.10" evidence="11"/>
<keyword evidence="8 11" id="KW-0233">DNA recombination</keyword>
<keyword evidence="9 11" id="KW-0234">DNA repair</keyword>
<evidence type="ECO:0000313" key="12">
    <source>
        <dbReference type="EMBL" id="RZN64841.1"/>
    </source>
</evidence>
<dbReference type="GO" id="GO:0000287">
    <property type="term" value="F:magnesium ion binding"/>
    <property type="evidence" value="ECO:0007669"/>
    <property type="project" value="UniProtKB-UniRule"/>
</dbReference>
<comment type="catalytic activity">
    <reaction evidence="10 11">
        <text>Endonucleolytic cleavage at a junction such as a reciprocal single-stranded crossover between two homologous DNA duplexes (Holliday junction).</text>
        <dbReference type="EC" id="3.1.21.10"/>
    </reaction>
</comment>
<dbReference type="Gene3D" id="3.40.1350.10">
    <property type="match status" value="1"/>
</dbReference>
<dbReference type="InterPro" id="IPR014428">
    <property type="entry name" value="Hjc_arc"/>
</dbReference>
<organism evidence="12 13">
    <name type="scientific">Methanoliparum thermophilum</name>
    <dbReference type="NCBI Taxonomy" id="2491083"/>
    <lineage>
        <taxon>Archaea</taxon>
        <taxon>Methanobacteriati</taxon>
        <taxon>Methanobacteriota</taxon>
        <taxon>Candidatus Methanoliparia</taxon>
        <taxon>Candidatus Methanoliparales</taxon>
        <taxon>Candidatus Methanoliparaceae</taxon>
        <taxon>Candidatus Methanoliparum</taxon>
    </lineage>
</organism>
<dbReference type="HAMAP" id="MF_01490">
    <property type="entry name" value="HJ_Resolv_Hjc"/>
    <property type="match status" value="1"/>
</dbReference>
<dbReference type="GO" id="GO:0003677">
    <property type="term" value="F:DNA binding"/>
    <property type="evidence" value="ECO:0007669"/>
    <property type="project" value="UniProtKB-KW"/>
</dbReference>
<keyword evidence="3 11" id="KW-0255">Endonuclease</keyword>
<dbReference type="EMBL" id="RXIF01000004">
    <property type="protein sequence ID" value="RZN64841.1"/>
    <property type="molecule type" value="Genomic_DNA"/>
</dbReference>
<dbReference type="PANTHER" id="PTHR39651:SF1">
    <property type="entry name" value="HOLLIDAY JUNCTION RESOLVASE HJC"/>
    <property type="match status" value="1"/>
</dbReference>
<feature type="binding site" evidence="11">
    <location>
        <position position="55"/>
    </location>
    <ligand>
        <name>Mg(2+)</name>
        <dbReference type="ChEBI" id="CHEBI:18420"/>
    </ligand>
</feature>
<evidence type="ECO:0000256" key="1">
    <source>
        <dbReference type="ARBA" id="ARBA00022722"/>
    </source>
</evidence>
<evidence type="ECO:0000256" key="10">
    <source>
        <dbReference type="ARBA" id="ARBA00029354"/>
    </source>
</evidence>
<dbReference type="GO" id="GO:0006310">
    <property type="term" value="P:DNA recombination"/>
    <property type="evidence" value="ECO:0007669"/>
    <property type="project" value="UniProtKB-UniRule"/>
</dbReference>
<dbReference type="Proteomes" id="UP000317158">
    <property type="component" value="Unassembled WGS sequence"/>
</dbReference>
<feature type="site" description="Transition state stabilizer" evidence="11">
    <location>
        <position position="57"/>
    </location>
</feature>
<evidence type="ECO:0000256" key="11">
    <source>
        <dbReference type="HAMAP-Rule" id="MF_01490"/>
    </source>
</evidence>
<protein>
    <recommendedName>
        <fullName evidence="11">Crossover junction endodeoxyribonuclease Hjc</fullName>
        <shortName evidence="11">Hjc</shortName>
        <ecNumber evidence="11">3.1.21.10</ecNumber>
    </recommendedName>
    <alternativeName>
        <fullName evidence="11">Holliday junction resolvase Hjc</fullName>
    </alternativeName>
</protein>
<dbReference type="GO" id="GO:0008821">
    <property type="term" value="F:crossover junction DNA endonuclease activity"/>
    <property type="evidence" value="ECO:0007669"/>
    <property type="project" value="UniProtKB-UniRule"/>
</dbReference>
<sequence>MKHRGRKGTDSERELVNMLWKAGFAAIRSPASGAATKNPLPDIIAGNGKRYLSIEVKSSSKGKIYIKKREIEDLAAFSKKFGAEPYLGVKFNGERWAFICVERLDSITKDGNYRIDLRETRQTWMDFDELLGKSRQVRL</sequence>
<dbReference type="InterPro" id="IPR011856">
    <property type="entry name" value="tRNA_endonuc-like_dom_sf"/>
</dbReference>
<dbReference type="GO" id="GO:0006281">
    <property type="term" value="P:DNA repair"/>
    <property type="evidence" value="ECO:0007669"/>
    <property type="project" value="UniProtKB-UniRule"/>
</dbReference>
<comment type="subunit">
    <text evidence="11">Homodimer.</text>
</comment>
<comment type="cofactor">
    <cofactor evidence="11">
        <name>Mg(2+)</name>
        <dbReference type="ChEBI" id="CHEBI:18420"/>
    </cofactor>
    <text evidence="11">Binds 1 Mg(2+) ion per subunit.</text>
</comment>
<comment type="similarity">
    <text evidence="11">Belongs to the Holliday junction resolvase Hjc family.</text>
</comment>
<evidence type="ECO:0000256" key="2">
    <source>
        <dbReference type="ARBA" id="ARBA00022723"/>
    </source>
</evidence>
<evidence type="ECO:0000256" key="5">
    <source>
        <dbReference type="ARBA" id="ARBA00022801"/>
    </source>
</evidence>
<comment type="function">
    <text evidence="11">A structure-specific endonuclease that resolves Holliday junction (HJ) intermediates during genetic recombination. Cleaves 4-way DNA junctions introducing paired nicks in opposing strands, leaving a 5'-terminal phosphate and a 3'-terminal hydroxyl group that are subsequently ligated to produce recombinant products.</text>
</comment>
<dbReference type="Pfam" id="PF01870">
    <property type="entry name" value="Hjc"/>
    <property type="match status" value="1"/>
</dbReference>
<evidence type="ECO:0000256" key="8">
    <source>
        <dbReference type="ARBA" id="ARBA00023172"/>
    </source>
</evidence>
<keyword evidence="4 11" id="KW-0227">DNA damage</keyword>
<gene>
    <name evidence="11" type="primary">hjc</name>
    <name evidence="12" type="ORF">EF806_01975</name>
</gene>
<dbReference type="NCBIfam" id="NF040854">
    <property type="entry name" value="Hol_resolv_Hjc"/>
    <property type="match status" value="1"/>
</dbReference>
<keyword evidence="5 11" id="KW-0378">Hydrolase</keyword>
<dbReference type="SUPFAM" id="SSF52980">
    <property type="entry name" value="Restriction endonuclease-like"/>
    <property type="match status" value="1"/>
</dbReference>
<evidence type="ECO:0000256" key="6">
    <source>
        <dbReference type="ARBA" id="ARBA00022842"/>
    </source>
</evidence>
<reference evidence="12 13" key="1">
    <citation type="journal article" date="2019" name="Nat. Microbiol.">
        <title>Wide diversity of methane and short-chain alkane metabolisms in uncultured archaea.</title>
        <authorList>
            <person name="Borrel G."/>
            <person name="Adam P.S."/>
            <person name="McKay L.J."/>
            <person name="Chen L.X."/>
            <person name="Sierra-Garcia I.N."/>
            <person name="Sieber C.M."/>
            <person name="Letourneur Q."/>
            <person name="Ghozlane A."/>
            <person name="Andersen G.L."/>
            <person name="Li W.J."/>
            <person name="Hallam S.J."/>
            <person name="Muyzer G."/>
            <person name="de Oliveira V.M."/>
            <person name="Inskeep W.P."/>
            <person name="Banfield J.F."/>
            <person name="Gribaldo S."/>
        </authorList>
    </citation>
    <scope>NUCLEOTIDE SEQUENCE [LARGE SCALE GENOMIC DNA]</scope>
    <source>
        <strain evidence="12">NM1a</strain>
    </source>
</reference>
<evidence type="ECO:0000256" key="9">
    <source>
        <dbReference type="ARBA" id="ARBA00023204"/>
    </source>
</evidence>
<dbReference type="InterPro" id="IPR002732">
    <property type="entry name" value="Hjc"/>
</dbReference>
<dbReference type="InterPro" id="IPR011335">
    <property type="entry name" value="Restrct_endonuc-II-like"/>
</dbReference>
<dbReference type="AlphaFoldDB" id="A0A520KSE6"/>
<keyword evidence="6 11" id="KW-0460">Magnesium</keyword>
<evidence type="ECO:0000256" key="3">
    <source>
        <dbReference type="ARBA" id="ARBA00022759"/>
    </source>
</evidence>
<feature type="binding site" evidence="11">
    <location>
        <position position="42"/>
    </location>
    <ligand>
        <name>Mg(2+)</name>
        <dbReference type="ChEBI" id="CHEBI:18420"/>
    </ligand>
</feature>
<keyword evidence="1 11" id="KW-0540">Nuclease</keyword>
<evidence type="ECO:0000256" key="4">
    <source>
        <dbReference type="ARBA" id="ARBA00022763"/>
    </source>
</evidence>
<feature type="active site" evidence="11">
    <location>
        <position position="32"/>
    </location>
</feature>
<proteinExistence type="inferred from homology"/>
<dbReference type="PIRSF" id="PIRSF004985">
    <property type="entry name" value="Hlld_jn_rslvs_ar"/>
    <property type="match status" value="1"/>
</dbReference>
<keyword evidence="7 11" id="KW-0238">DNA-binding</keyword>
<dbReference type="PANTHER" id="PTHR39651">
    <property type="entry name" value="HOLLIDAY JUNCTION RESOLVASE HJC"/>
    <property type="match status" value="1"/>
</dbReference>
<evidence type="ECO:0000256" key="7">
    <source>
        <dbReference type="ARBA" id="ARBA00023125"/>
    </source>
</evidence>
<dbReference type="CDD" id="cd00523">
    <property type="entry name" value="Holliday_junction_resolvase"/>
    <property type="match status" value="1"/>
</dbReference>
<comment type="caution">
    <text evidence="12">The sequence shown here is derived from an EMBL/GenBank/DDBJ whole genome shotgun (WGS) entry which is preliminary data.</text>
</comment>
<keyword evidence="2 11" id="KW-0479">Metal-binding</keyword>
<evidence type="ECO:0000313" key="13">
    <source>
        <dbReference type="Proteomes" id="UP000317158"/>
    </source>
</evidence>